<evidence type="ECO:0000256" key="4">
    <source>
        <dbReference type="ARBA" id="ARBA00022801"/>
    </source>
</evidence>
<evidence type="ECO:0000256" key="1">
    <source>
        <dbReference type="ARBA" id="ARBA00001231"/>
    </source>
</evidence>
<dbReference type="Gene3D" id="3.20.20.300">
    <property type="entry name" value="Glycoside hydrolase, family 3, N-terminal domain"/>
    <property type="match status" value="1"/>
</dbReference>
<protein>
    <recommendedName>
        <fullName evidence="3">beta-N-acetylhexosaminidase</fullName>
        <ecNumber evidence="3">3.2.1.52</ecNumber>
    </recommendedName>
</protein>
<dbReference type="GO" id="GO:0009254">
    <property type="term" value="P:peptidoglycan turnover"/>
    <property type="evidence" value="ECO:0007669"/>
    <property type="project" value="TreeGrafter"/>
</dbReference>
<feature type="signal peptide" evidence="7">
    <location>
        <begin position="1"/>
        <end position="32"/>
    </location>
</feature>
<evidence type="ECO:0000256" key="2">
    <source>
        <dbReference type="ARBA" id="ARBA00005336"/>
    </source>
</evidence>
<keyword evidence="4" id="KW-0378">Hydrolase</keyword>
<organism evidence="9 10">
    <name type="scientific">Thermosporothrix hazakensis</name>
    <dbReference type="NCBI Taxonomy" id="644383"/>
    <lineage>
        <taxon>Bacteria</taxon>
        <taxon>Bacillati</taxon>
        <taxon>Chloroflexota</taxon>
        <taxon>Ktedonobacteria</taxon>
        <taxon>Ktedonobacterales</taxon>
        <taxon>Thermosporotrichaceae</taxon>
        <taxon>Thermosporothrix</taxon>
    </lineage>
</organism>
<keyword evidence="5" id="KW-0326">Glycosidase</keyword>
<reference evidence="9 10" key="1">
    <citation type="submission" date="2018-06" db="EMBL/GenBank/DDBJ databases">
        <title>Genomic Encyclopedia of Archaeal and Bacterial Type Strains, Phase II (KMG-II): from individual species to whole genera.</title>
        <authorList>
            <person name="Goeker M."/>
        </authorList>
    </citation>
    <scope>NUCLEOTIDE SEQUENCE [LARGE SCALE GENOMIC DNA]</scope>
    <source>
        <strain evidence="9 10">ATCC BAA-1881</strain>
    </source>
</reference>
<feature type="compositionally biased region" description="Polar residues" evidence="6">
    <location>
        <begin position="33"/>
        <end position="56"/>
    </location>
</feature>
<feature type="region of interest" description="Disordered" evidence="6">
    <location>
        <begin position="32"/>
        <end position="56"/>
    </location>
</feature>
<comment type="caution">
    <text evidence="9">The sequence shown here is derived from an EMBL/GenBank/DDBJ whole genome shotgun (WGS) entry which is preliminary data.</text>
</comment>
<gene>
    <name evidence="9" type="ORF">EI42_03601</name>
</gene>
<evidence type="ECO:0000256" key="5">
    <source>
        <dbReference type="ARBA" id="ARBA00023295"/>
    </source>
</evidence>
<feature type="chain" id="PRO_5016412161" description="beta-N-acetylhexosaminidase" evidence="7">
    <location>
        <begin position="33"/>
        <end position="407"/>
    </location>
</feature>
<dbReference type="GO" id="GO:0004563">
    <property type="term" value="F:beta-N-acetylhexosaminidase activity"/>
    <property type="evidence" value="ECO:0007669"/>
    <property type="project" value="UniProtKB-EC"/>
</dbReference>
<comment type="catalytic activity">
    <reaction evidence="1">
        <text>Hydrolysis of terminal non-reducing N-acetyl-D-hexosamine residues in N-acetyl-beta-D-hexosaminides.</text>
        <dbReference type="EC" id="3.2.1.52"/>
    </reaction>
</comment>
<proteinExistence type="inferred from homology"/>
<dbReference type="Pfam" id="PF00933">
    <property type="entry name" value="Glyco_hydro_3"/>
    <property type="match status" value="1"/>
</dbReference>
<dbReference type="InterPro" id="IPR050226">
    <property type="entry name" value="NagZ_Beta-hexosaminidase"/>
</dbReference>
<comment type="similarity">
    <text evidence="2">Belongs to the glycosyl hydrolase 3 family.</text>
</comment>
<evidence type="ECO:0000256" key="3">
    <source>
        <dbReference type="ARBA" id="ARBA00012663"/>
    </source>
</evidence>
<evidence type="ECO:0000313" key="9">
    <source>
        <dbReference type="EMBL" id="PZW27514.1"/>
    </source>
</evidence>
<dbReference type="RefSeq" id="WP_111323956.1">
    <property type="nucleotide sequence ID" value="NZ_BIFX01000001.1"/>
</dbReference>
<dbReference type="SUPFAM" id="SSF51445">
    <property type="entry name" value="(Trans)glycosidases"/>
    <property type="match status" value="1"/>
</dbReference>
<dbReference type="InterPro" id="IPR001764">
    <property type="entry name" value="Glyco_hydro_3_N"/>
</dbReference>
<dbReference type="PANTHER" id="PTHR30480:SF13">
    <property type="entry name" value="BETA-HEXOSAMINIDASE"/>
    <property type="match status" value="1"/>
</dbReference>
<sequence length="407" mass="43997">MHKPVRRFSVRMLPVLCCLLVLLAGCSGVGDASGNNQAPTPSPETTKAPQITPTPTVDPNVARVREIIKGMSIDEKIGQLIIVEYIGAGYTPELQYMVTKQHVGGYLYQEVNHNFDAPNNTIQAVSQMAEQVNKDAKIPLLSTIDEEGGLVNKLSTFYGAKPSARDMAQSGDPETAFQEGSKMAKEMLQLGIYGNLAPVVDVESGSPPLLASRTFSSDPAAVATYAGRFVDGLQQNGVIATLKHFPGLGSLTTSDDPHETLPTVNRSLDDLQKIDLAPYKELIAKHKPAMIMTTNVVTTALDPELPAELSPKVVDGVLRKQLGYDGVVITDGLYMKGISNRWNIGEASVLAIIAGNDLVEGPFTSDQVASVISAFKEALQTGRLTEQRLDQSLERILLMKLRFNMLH</sequence>
<accession>A0A326U4E0</accession>
<dbReference type="InterPro" id="IPR036962">
    <property type="entry name" value="Glyco_hydro_3_N_sf"/>
</dbReference>
<dbReference type="OrthoDB" id="155337at2"/>
<dbReference type="PANTHER" id="PTHR30480">
    <property type="entry name" value="BETA-HEXOSAMINIDASE-RELATED"/>
    <property type="match status" value="1"/>
</dbReference>
<evidence type="ECO:0000259" key="8">
    <source>
        <dbReference type="Pfam" id="PF00933"/>
    </source>
</evidence>
<keyword evidence="10" id="KW-1185">Reference proteome</keyword>
<dbReference type="AlphaFoldDB" id="A0A326U4E0"/>
<feature type="domain" description="Glycoside hydrolase family 3 N-terminal" evidence="8">
    <location>
        <begin position="73"/>
        <end position="397"/>
    </location>
</feature>
<dbReference type="EMBL" id="QKUF01000012">
    <property type="protein sequence ID" value="PZW27514.1"/>
    <property type="molecule type" value="Genomic_DNA"/>
</dbReference>
<dbReference type="GO" id="GO:0005975">
    <property type="term" value="P:carbohydrate metabolic process"/>
    <property type="evidence" value="ECO:0007669"/>
    <property type="project" value="InterPro"/>
</dbReference>
<dbReference type="InterPro" id="IPR017853">
    <property type="entry name" value="GH"/>
</dbReference>
<keyword evidence="7" id="KW-0732">Signal</keyword>
<dbReference type="EC" id="3.2.1.52" evidence="3"/>
<name>A0A326U4E0_THEHA</name>
<dbReference type="Proteomes" id="UP000248806">
    <property type="component" value="Unassembled WGS sequence"/>
</dbReference>
<evidence type="ECO:0000256" key="6">
    <source>
        <dbReference type="SAM" id="MobiDB-lite"/>
    </source>
</evidence>
<evidence type="ECO:0000256" key="7">
    <source>
        <dbReference type="SAM" id="SignalP"/>
    </source>
</evidence>
<evidence type="ECO:0000313" key="10">
    <source>
        <dbReference type="Proteomes" id="UP000248806"/>
    </source>
</evidence>
<dbReference type="PROSITE" id="PS51257">
    <property type="entry name" value="PROKAR_LIPOPROTEIN"/>
    <property type="match status" value="1"/>
</dbReference>